<dbReference type="GO" id="GO:0046872">
    <property type="term" value="F:metal ion binding"/>
    <property type="evidence" value="ECO:0007669"/>
    <property type="project" value="UniProtKB-KW"/>
</dbReference>
<accession>A0A098S6P7</accession>
<dbReference type="InterPro" id="IPR025667">
    <property type="entry name" value="SprB_repeat"/>
</dbReference>
<keyword evidence="3" id="KW-0479">Metal-binding</keyword>
<dbReference type="InterPro" id="IPR026341">
    <property type="entry name" value="T9SS_type_B"/>
</dbReference>
<dbReference type="STRING" id="1524460.IX84_10185"/>
<dbReference type="PANTHER" id="PTHR47466">
    <property type="match status" value="1"/>
</dbReference>
<keyword evidence="2" id="KW-0645">Protease</keyword>
<dbReference type="Pfam" id="PF13573">
    <property type="entry name" value="SprB"/>
    <property type="match status" value="1"/>
</dbReference>
<evidence type="ECO:0000256" key="5">
    <source>
        <dbReference type="ARBA" id="ARBA00022801"/>
    </source>
</evidence>
<dbReference type="InterPro" id="IPR035986">
    <property type="entry name" value="PKD_dom_sf"/>
</dbReference>
<dbReference type="SUPFAM" id="SSF50998">
    <property type="entry name" value="Quinoprotein alcohol dehydrogenase-like"/>
    <property type="match status" value="1"/>
</dbReference>
<evidence type="ECO:0000256" key="3">
    <source>
        <dbReference type="ARBA" id="ARBA00022723"/>
    </source>
</evidence>
<dbReference type="InterPro" id="IPR011047">
    <property type="entry name" value="Quinoprotein_ADH-like_sf"/>
</dbReference>
<dbReference type="Proteomes" id="UP000029736">
    <property type="component" value="Unassembled WGS sequence"/>
</dbReference>
<dbReference type="Gene3D" id="3.40.390.10">
    <property type="entry name" value="Collagenase (Catalytic Domain)"/>
    <property type="match status" value="1"/>
</dbReference>
<sequence>MTEDEAYRQRHLAFEERLADKRSRISASARSNDELLVLPVVFHIIQSDEQDPVPDAQMQQALQHLNDAFANTGYYNAAQGSNTYIQFCMAQRTPDNLPSTGVERVTSPLAVMEEQENDIELKNLSRYAPLHYINIWVVEEVCINGNCNFLGYAFLPGAHGQDRDGIVVEADYTGTSPDSSSLLAHEMGHYLGLYHTFEGGCENDNCLFDGDRVCDTPPDQTTAKPPCDQPDNSCFTDTVDVSDNNPFRPLSLGGLGDQPDDYRNHMDYSRLECGIHFTPDQIERMRLSALNQRQSLLSSFGCRPPCPAPVTADFAPLPASVPLDVPIPLENLSTNADTYAWYLNDSLISTTANPVWTPGTLAPQQLRLVASSGDTLCQPAVFQQQVTVFCPVVAAFTPTDTTVLVGATLNFENTSTGANAYRWFLQDSLVSTADSYTFSSSTPGFYEICLEASTGLCAEAICNRFQVQGPYNGGPCENTFITSVTDTFTNEVEFPHLTDIEFAPDGGLYFSGYVGSSFFNSQNSFISKVNPDGQIGWTRQIDIDPDLRIFQITPSENGIIACSGNGFNYGFNLMEINTQTGNIDWAERWWAGPDTTVLIQNITPLENSDSYWLAGDYNIDLGNNNYLQRDFYGKYNSHTNSLDFIRSFNYYENAYTIDISGPIENAVLLNEHFYQTVHWADSTSSNVILEALQPDGTILFSKEYLPQVDSGTTYFPGAMLATEDALFLTGTVATENILGSETLIIKLTPNGEVIWSKSYSSESLLYLQGGSSLSQKANGNILLGSQGASGTIDNPNNFHAFIEIDPDGIPIEAVQVDYTTLSDNHFYTFYKLLHRDSTTTFVTVNEDLSFEIRKVYEDWTGCTPFLPLAIESEDVAVEVIEHQPTLEDVPLERIPITGSTSPFYRNHEVTCYFEPAPCPQAEICDNGLDDNFNGLTDCEDEACPCSADCGQTFVQLLDAGSGATTLVQGNNGDFYLGGHAGEAAAITRATLAGSIVWQYTFDLSPGADRIVHLRPDGSGLLLGGAIGQAGDERWGTLFKYDPVDNALLWSTTLPLGNNGSLRKIALNPENGHLFFTGSLGQGNTTAGLLGEVDTGSGALLWHRQLAQGDQAFLEGLTVVGSAIYATGQAGFETGPGSARPVNAAFTLTGAEVWSRQYLAPPGVTAQLSGRAIAPDATGLISAFQGAPAGTDAQAEGIIGLYKTDFSGNLVWGRAFEVPGYTALQPGLELVRAQDGFLLSAVGQGESQDLLLLKIDAEGNPQWARKYGLPDQSTFAFAEGGGNRILQTGSSIYLVSTSIDAGGTENALFIRTNLEGEILEGECTFTAPVTVNATDWEVLHEEAYTAQPLPHSFDPAVSQPEPGVGSLSNTFLCSPPTCEDLCVQNLVLEVDSVFCNGDSLRTRIRICNFEAGPFFGALPVTYYDGNPQSGAVAIDSFVVQVDSILNNRCDTLWLDLPYPSGTGYLVLNDNGSTAPPFDPETAFAGGAIIECTYLDNLAPLPLQRTAPVADLGPDQEACENATVVLSPGNFDEYLWQDGSTESTYTIFDAGTFWVEVTNRCALSDADTIQVTYTDPVVLSADPAVGFLCPEDTVQLSAEALSGYTVEWSPAGSLSCTNCTTPLASPDSTTLYVVTSENGEGCASVDSITLSLIPCDQTLDTVVCANDSLLLENTWFLPGDADTLTDASGTLQLIRVTPIDTQLVFLDTLACAGGTIDYAGTTLAPDTTALFTFTNAEGCDSTVVFNVGARPPITGSSNLQICAGDTATVFGLPQTEAGTYAQTFASVTGCDSVHTLTLTVVDTPSVQLDDARLDCTTLTGELEGSPFGGTPPYAYTWSNGPTTASNTKLMPGLYTLTITDANGCTNSTNARVLDELPQIALSAIVDSASCFGTPDGQITVSESTGGTAPYAYRLDDGEFFENRQFDNLEAGVYTLSIRDARGCLSDTQIVVGSPPELLLALPADTTLELGQTVELAAQVSGGPDRFEWSPPDGLDCTDCPSPIAQPVETTTYQLLITTLEGCATAESITIIVERPRKLYIPNVFSPNGDGRNDVFRIFPGPGIQQIVQAQIFDRWGGLVFEAGNYTPDATQPTWDGTVGGNLMSSGVFTYTIEVLFIDGQVERFSGSVLLLR</sequence>
<dbReference type="Gene3D" id="2.60.40.740">
    <property type="match status" value="1"/>
</dbReference>
<comment type="caution">
    <text evidence="10">The sequence shown here is derived from an EMBL/GenBank/DDBJ whole genome shotgun (WGS) entry which is preliminary data.</text>
</comment>
<dbReference type="NCBIfam" id="TIGR04131">
    <property type="entry name" value="Bac_Flav_CTERM"/>
    <property type="match status" value="1"/>
</dbReference>
<evidence type="ECO:0000259" key="9">
    <source>
        <dbReference type="Pfam" id="PF05572"/>
    </source>
</evidence>
<keyword evidence="4" id="KW-0732">Signal</keyword>
<organism evidence="10 11">
    <name type="scientific">Phaeodactylibacter xiamenensis</name>
    <dbReference type="NCBI Taxonomy" id="1524460"/>
    <lineage>
        <taxon>Bacteria</taxon>
        <taxon>Pseudomonadati</taxon>
        <taxon>Bacteroidota</taxon>
        <taxon>Saprospiria</taxon>
        <taxon>Saprospirales</taxon>
        <taxon>Haliscomenobacteraceae</taxon>
        <taxon>Phaeodactylibacter</taxon>
    </lineage>
</organism>
<reference evidence="10 11" key="1">
    <citation type="journal article" date="2014" name="Int. J. Syst. Evol. Microbiol.">
        <title>Phaeodactylibacter xiamenensis gen. nov., sp. nov., a member of the family Saprospiraceae isolated from the marine alga Phaeodactylum tricornutum.</title>
        <authorList>
            <person name="Chen Z.Jr."/>
            <person name="Lei X."/>
            <person name="Lai Q."/>
            <person name="Li Y."/>
            <person name="Zhang B."/>
            <person name="Zhang J."/>
            <person name="Zhang H."/>
            <person name="Yang L."/>
            <person name="Zheng W."/>
            <person name="Tian Y."/>
            <person name="Yu Z."/>
            <person name="Xu H.Jr."/>
            <person name="Zheng T."/>
        </authorList>
    </citation>
    <scope>NUCLEOTIDE SEQUENCE [LARGE SCALE GENOMIC DNA]</scope>
    <source>
        <strain evidence="10 11">KD52</strain>
    </source>
</reference>
<evidence type="ECO:0000313" key="11">
    <source>
        <dbReference type="Proteomes" id="UP000029736"/>
    </source>
</evidence>
<evidence type="ECO:0000256" key="4">
    <source>
        <dbReference type="ARBA" id="ARBA00022729"/>
    </source>
</evidence>
<protein>
    <recommendedName>
        <fullName evidence="9">Peptidase M43 pregnancy-associated plasma-A domain-containing protein</fullName>
    </recommendedName>
</protein>
<keyword evidence="6" id="KW-0862">Zinc</keyword>
<keyword evidence="5" id="KW-0378">Hydrolase</keyword>
<gene>
    <name evidence="10" type="ORF">IX84_10185</name>
</gene>
<name>A0A098S6P7_9BACT</name>
<dbReference type="InterPro" id="IPR013783">
    <property type="entry name" value="Ig-like_fold"/>
</dbReference>
<evidence type="ECO:0000256" key="2">
    <source>
        <dbReference type="ARBA" id="ARBA00022670"/>
    </source>
</evidence>
<proteinExistence type="inferred from homology"/>
<dbReference type="SUPFAM" id="SSF49299">
    <property type="entry name" value="PKD domain"/>
    <property type="match status" value="1"/>
</dbReference>
<keyword evidence="8" id="KW-1015">Disulfide bond</keyword>
<evidence type="ECO:0000256" key="1">
    <source>
        <dbReference type="ARBA" id="ARBA00008721"/>
    </source>
</evidence>
<keyword evidence="11" id="KW-1185">Reference proteome</keyword>
<keyword evidence="7" id="KW-0482">Metalloprotease</keyword>
<dbReference type="PANTHER" id="PTHR47466:SF1">
    <property type="entry name" value="METALLOPROTEASE MEP1 (AFU_ORTHOLOGUE AFUA_1G07730)-RELATED"/>
    <property type="match status" value="1"/>
</dbReference>
<comment type="similarity">
    <text evidence="1">Belongs to the peptidase M43B family.</text>
</comment>
<dbReference type="Pfam" id="PF05572">
    <property type="entry name" value="Peptidase_M43"/>
    <property type="match status" value="1"/>
</dbReference>
<evidence type="ECO:0000256" key="8">
    <source>
        <dbReference type="ARBA" id="ARBA00023157"/>
    </source>
</evidence>
<dbReference type="GO" id="GO:0006508">
    <property type="term" value="P:proteolysis"/>
    <property type="evidence" value="ECO:0007669"/>
    <property type="project" value="UniProtKB-KW"/>
</dbReference>
<dbReference type="EMBL" id="JPOS01000020">
    <property type="protein sequence ID" value="KGE88184.1"/>
    <property type="molecule type" value="Genomic_DNA"/>
</dbReference>
<dbReference type="InterPro" id="IPR008754">
    <property type="entry name" value="Peptidase_M43"/>
</dbReference>
<dbReference type="SUPFAM" id="SSF55486">
    <property type="entry name" value="Metalloproteases ('zincins'), catalytic domain"/>
    <property type="match status" value="1"/>
</dbReference>
<evidence type="ECO:0000313" key="10">
    <source>
        <dbReference type="EMBL" id="KGE88184.1"/>
    </source>
</evidence>
<dbReference type="Gene3D" id="2.60.40.10">
    <property type="entry name" value="Immunoglobulins"/>
    <property type="match status" value="1"/>
</dbReference>
<evidence type="ECO:0000256" key="7">
    <source>
        <dbReference type="ARBA" id="ARBA00023049"/>
    </source>
</evidence>
<dbReference type="GO" id="GO:0008237">
    <property type="term" value="F:metallopeptidase activity"/>
    <property type="evidence" value="ECO:0007669"/>
    <property type="project" value="UniProtKB-KW"/>
</dbReference>
<dbReference type="Pfam" id="PF13585">
    <property type="entry name" value="CHU_C"/>
    <property type="match status" value="1"/>
</dbReference>
<feature type="domain" description="Peptidase M43 pregnancy-associated plasma-A" evidence="9">
    <location>
        <begin position="127"/>
        <end position="286"/>
    </location>
</feature>
<evidence type="ECO:0000256" key="6">
    <source>
        <dbReference type="ARBA" id="ARBA00022833"/>
    </source>
</evidence>
<dbReference type="InterPro" id="IPR024079">
    <property type="entry name" value="MetalloPept_cat_dom_sf"/>
</dbReference>